<organism evidence="1 2">
    <name type="scientific">Bauhinia variegata</name>
    <name type="common">Purple orchid tree</name>
    <name type="synonym">Phanera variegata</name>
    <dbReference type="NCBI Taxonomy" id="167791"/>
    <lineage>
        <taxon>Eukaryota</taxon>
        <taxon>Viridiplantae</taxon>
        <taxon>Streptophyta</taxon>
        <taxon>Embryophyta</taxon>
        <taxon>Tracheophyta</taxon>
        <taxon>Spermatophyta</taxon>
        <taxon>Magnoliopsida</taxon>
        <taxon>eudicotyledons</taxon>
        <taxon>Gunneridae</taxon>
        <taxon>Pentapetalae</taxon>
        <taxon>rosids</taxon>
        <taxon>fabids</taxon>
        <taxon>Fabales</taxon>
        <taxon>Fabaceae</taxon>
        <taxon>Cercidoideae</taxon>
        <taxon>Cercideae</taxon>
        <taxon>Bauhiniinae</taxon>
        <taxon>Bauhinia</taxon>
    </lineage>
</organism>
<keyword evidence="2" id="KW-1185">Reference proteome</keyword>
<sequence>MSAKAEESIPSVRTKMESLRLTCDAELLVQQQKMDAFTASFRKSLESAKARAHETAKYQAQIEEVKGKLREAEDHLVKALAVKTRKEAKRMALMDAIASSKSRVENLKRSFQEQRTKRDQYAAIISQQSLVLAASEGKTNEGLEHKDERQEAISWYNSVLGFHVEGGRGVKFTFKNISLNNPNEEYSFTIRHENDTYTLLNCEPSLKDTKELIYELNKTNGLFKFVRVMRQKFQEAAAKGSLALITSDHQESAFISASAPVSSMSPSTCDSTTKKNENQVQPREGNRHFKKQNLGRTVRSTVLSPGSASSVRQSPRLKARK</sequence>
<dbReference type="EMBL" id="CM039431">
    <property type="protein sequence ID" value="KAI4336194.1"/>
    <property type="molecule type" value="Genomic_DNA"/>
</dbReference>
<gene>
    <name evidence="1" type="ORF">L6164_014750</name>
</gene>
<name>A0ACB9NIJ6_BAUVA</name>
<comment type="caution">
    <text evidence="1">The sequence shown here is derived from an EMBL/GenBank/DDBJ whole genome shotgun (WGS) entry which is preliminary data.</text>
</comment>
<accession>A0ACB9NIJ6</accession>
<evidence type="ECO:0000313" key="1">
    <source>
        <dbReference type="EMBL" id="KAI4336194.1"/>
    </source>
</evidence>
<reference evidence="1 2" key="1">
    <citation type="journal article" date="2022" name="DNA Res.">
        <title>Chromosomal-level genome assembly of the orchid tree Bauhinia variegata (Leguminosae; Cercidoideae) supports the allotetraploid origin hypothesis of Bauhinia.</title>
        <authorList>
            <person name="Zhong Y."/>
            <person name="Chen Y."/>
            <person name="Zheng D."/>
            <person name="Pang J."/>
            <person name="Liu Y."/>
            <person name="Luo S."/>
            <person name="Meng S."/>
            <person name="Qian L."/>
            <person name="Wei D."/>
            <person name="Dai S."/>
            <person name="Zhou R."/>
        </authorList>
    </citation>
    <scope>NUCLEOTIDE SEQUENCE [LARGE SCALE GENOMIC DNA]</scope>
    <source>
        <strain evidence="1">BV-YZ2020</strain>
    </source>
</reference>
<evidence type="ECO:0000313" key="2">
    <source>
        <dbReference type="Proteomes" id="UP000828941"/>
    </source>
</evidence>
<proteinExistence type="predicted"/>
<dbReference type="Proteomes" id="UP000828941">
    <property type="component" value="Chromosome 6"/>
</dbReference>
<protein>
    <submittedName>
        <fullName evidence="1">Uncharacterized protein</fullName>
    </submittedName>
</protein>